<dbReference type="EMBL" id="FQUS01000006">
    <property type="protein sequence ID" value="SHF17552.1"/>
    <property type="molecule type" value="Genomic_DNA"/>
</dbReference>
<feature type="domain" description="FecR protein" evidence="3">
    <location>
        <begin position="153"/>
        <end position="246"/>
    </location>
</feature>
<dbReference type="InterPro" id="IPR032508">
    <property type="entry name" value="FecR_C"/>
</dbReference>
<keyword evidence="6" id="KW-1185">Reference proteome</keyword>
<accession>A0A1M4ZID6</accession>
<dbReference type="PIRSF" id="PIRSF018266">
    <property type="entry name" value="FecR"/>
    <property type="match status" value="1"/>
</dbReference>
<dbReference type="Gene3D" id="3.55.50.30">
    <property type="match status" value="1"/>
</dbReference>
<feature type="transmembrane region" description="Helical" evidence="2">
    <location>
        <begin position="114"/>
        <end position="133"/>
    </location>
</feature>
<dbReference type="STRING" id="1194090.SAMN05443144_10634"/>
<evidence type="ECO:0000256" key="2">
    <source>
        <dbReference type="SAM" id="Phobius"/>
    </source>
</evidence>
<name>A0A1M4ZID6_9BACT</name>
<dbReference type="Proteomes" id="UP000184041">
    <property type="component" value="Unassembled WGS sequence"/>
</dbReference>
<sequence length="373" mass="42120">MNKPVNEKDLVQLITGACSPRQRARIERWLDQKPEHRERLSKLRETWTISGELELHQKEDETWDKISQRISNPRHLTIHRLAEDEDAAVDKNKGKLHSKSMHPEYSPSTRSGRWVSGVAVACLLIVGTFYLLYDYGLLGEQQHQPGERAMQKVTADRGERMNLTLSDGTSVVLNSSSTIRYPSRFDGSKREVELEGEAFFSVVPHEDKPFLVYTNRADVRVLGTRFNVNAYADFDGVEVVVENGTVAVASDSLTKQVDPALKNGEEVILKKGEYTIVREGAGPTSPVNVSLDLYTGWINGDLIFEATPLDRVIKRLGRYYNRNFEVADSSLLDRELTVSFKKESLSRVLEVLSVALDVTHEQKGSLIYLESNK</sequence>
<evidence type="ECO:0000256" key="1">
    <source>
        <dbReference type="SAM" id="MobiDB-lite"/>
    </source>
</evidence>
<feature type="domain" description="Protein FecR C-terminal" evidence="4">
    <location>
        <begin position="302"/>
        <end position="368"/>
    </location>
</feature>
<dbReference type="PANTHER" id="PTHR30273">
    <property type="entry name" value="PERIPLASMIC SIGNAL SENSOR AND SIGMA FACTOR ACTIVATOR FECR-RELATED"/>
    <property type="match status" value="1"/>
</dbReference>
<keyword evidence="2" id="KW-0812">Transmembrane</keyword>
<dbReference type="Gene3D" id="2.60.120.1440">
    <property type="match status" value="1"/>
</dbReference>
<proteinExistence type="predicted"/>
<keyword evidence="2" id="KW-0472">Membrane</keyword>
<evidence type="ECO:0000313" key="6">
    <source>
        <dbReference type="Proteomes" id="UP000184041"/>
    </source>
</evidence>
<dbReference type="RefSeq" id="WP_073061335.1">
    <property type="nucleotide sequence ID" value="NZ_FQUS01000006.1"/>
</dbReference>
<dbReference type="InterPro" id="IPR006860">
    <property type="entry name" value="FecR"/>
</dbReference>
<dbReference type="InterPro" id="IPR012373">
    <property type="entry name" value="Ferrdict_sens_TM"/>
</dbReference>
<dbReference type="AlphaFoldDB" id="A0A1M4ZID6"/>
<dbReference type="Pfam" id="PF16344">
    <property type="entry name" value="FecR_C"/>
    <property type="match status" value="1"/>
</dbReference>
<evidence type="ECO:0000259" key="4">
    <source>
        <dbReference type="Pfam" id="PF16344"/>
    </source>
</evidence>
<reference evidence="5 6" key="1">
    <citation type="submission" date="2016-11" db="EMBL/GenBank/DDBJ databases">
        <authorList>
            <person name="Jaros S."/>
            <person name="Januszkiewicz K."/>
            <person name="Wedrychowicz H."/>
        </authorList>
    </citation>
    <scope>NUCLEOTIDE SEQUENCE [LARGE SCALE GENOMIC DNA]</scope>
    <source>
        <strain evidence="5 6">DSM 21986</strain>
    </source>
</reference>
<dbReference type="Pfam" id="PF04773">
    <property type="entry name" value="FecR"/>
    <property type="match status" value="1"/>
</dbReference>
<keyword evidence="2" id="KW-1133">Transmembrane helix</keyword>
<feature type="region of interest" description="Disordered" evidence="1">
    <location>
        <begin position="88"/>
        <end position="108"/>
    </location>
</feature>
<evidence type="ECO:0000259" key="3">
    <source>
        <dbReference type="Pfam" id="PF04773"/>
    </source>
</evidence>
<dbReference type="OrthoDB" id="643763at2"/>
<organism evidence="5 6">
    <name type="scientific">Fodinibius roseus</name>
    <dbReference type="NCBI Taxonomy" id="1194090"/>
    <lineage>
        <taxon>Bacteria</taxon>
        <taxon>Pseudomonadati</taxon>
        <taxon>Balneolota</taxon>
        <taxon>Balneolia</taxon>
        <taxon>Balneolales</taxon>
        <taxon>Balneolaceae</taxon>
        <taxon>Fodinibius</taxon>
    </lineage>
</organism>
<gene>
    <name evidence="5" type="ORF">SAMN05443144_10634</name>
</gene>
<dbReference type="GO" id="GO:0016989">
    <property type="term" value="F:sigma factor antagonist activity"/>
    <property type="evidence" value="ECO:0007669"/>
    <property type="project" value="TreeGrafter"/>
</dbReference>
<protein>
    <submittedName>
        <fullName evidence="5">FecR family protein</fullName>
    </submittedName>
</protein>
<evidence type="ECO:0000313" key="5">
    <source>
        <dbReference type="EMBL" id="SHF17552.1"/>
    </source>
</evidence>
<dbReference type="PANTHER" id="PTHR30273:SF2">
    <property type="entry name" value="PROTEIN FECR"/>
    <property type="match status" value="1"/>
</dbReference>